<dbReference type="Proteomes" id="UP000244037">
    <property type="component" value="Unassembled WGS sequence"/>
</dbReference>
<dbReference type="GO" id="GO:0003677">
    <property type="term" value="F:DNA binding"/>
    <property type="evidence" value="ECO:0007669"/>
    <property type="project" value="InterPro"/>
</dbReference>
<keyword evidence="3" id="KW-1185">Reference proteome</keyword>
<proteinExistence type="predicted"/>
<dbReference type="Pfam" id="PF00376">
    <property type="entry name" value="MerR"/>
    <property type="match status" value="1"/>
</dbReference>
<gene>
    <name evidence="2" type="ORF">C8N38_11129</name>
</gene>
<protein>
    <submittedName>
        <fullName evidence="2">MerR-like DNA binding protein</fullName>
    </submittedName>
</protein>
<evidence type="ECO:0000313" key="2">
    <source>
        <dbReference type="EMBL" id="PTW46545.1"/>
    </source>
</evidence>
<comment type="caution">
    <text evidence="2">The sequence shown here is derived from an EMBL/GenBank/DDBJ whole genome shotgun (WGS) entry which is preliminary data.</text>
</comment>
<dbReference type="EMBL" id="QAYC01000011">
    <property type="protein sequence ID" value="PTW46545.1"/>
    <property type="molecule type" value="Genomic_DNA"/>
</dbReference>
<accession>A0A8E3AQS3</accession>
<organism evidence="2 3">
    <name type="scientific">Rhodovulum kholense</name>
    <dbReference type="NCBI Taxonomy" id="453584"/>
    <lineage>
        <taxon>Bacteria</taxon>
        <taxon>Pseudomonadati</taxon>
        <taxon>Pseudomonadota</taxon>
        <taxon>Alphaproteobacteria</taxon>
        <taxon>Rhodobacterales</taxon>
        <taxon>Paracoccaceae</taxon>
        <taxon>Rhodovulum</taxon>
    </lineage>
</organism>
<dbReference type="AlphaFoldDB" id="A0A8E3AQS3"/>
<dbReference type="Gene3D" id="1.10.1660.10">
    <property type="match status" value="1"/>
</dbReference>
<dbReference type="SUPFAM" id="SSF46955">
    <property type="entry name" value="Putative DNA-binding domain"/>
    <property type="match status" value="1"/>
</dbReference>
<sequence>MRGLLQGLARGRCRAGRARRCPGFPLAKALGNRHGKAVTAARPILVPTRRAAPRQKPLARIPKLGQQYTEKREQNAGNRNKRFRVRGQKWSAGRNASTCWAESTRKSFPKDYRHIGHSSFPPDAKRTLRRFPSGEVAQLLGVKDAYLRKLHLDGKGPSPEIRANGHRYYSPENIQELRKFLEAGTKTPGTYLPGRREGDHLQVITVINFKGGSPR</sequence>
<evidence type="ECO:0000259" key="1">
    <source>
        <dbReference type="Pfam" id="PF00376"/>
    </source>
</evidence>
<dbReference type="GO" id="GO:0006355">
    <property type="term" value="P:regulation of DNA-templated transcription"/>
    <property type="evidence" value="ECO:0007669"/>
    <property type="project" value="InterPro"/>
</dbReference>
<dbReference type="InterPro" id="IPR000551">
    <property type="entry name" value="MerR-type_HTH_dom"/>
</dbReference>
<name>A0A8E3AQS3_9RHOB</name>
<reference evidence="2 3" key="1">
    <citation type="submission" date="2018-04" db="EMBL/GenBank/DDBJ databases">
        <title>Genomic Encyclopedia of Archaeal and Bacterial Type Strains, Phase II (KMG-II): from individual species to whole genera.</title>
        <authorList>
            <person name="Goeker M."/>
        </authorList>
    </citation>
    <scope>NUCLEOTIDE SEQUENCE [LARGE SCALE GENOMIC DNA]</scope>
    <source>
        <strain evidence="2 3">DSM 19783</strain>
    </source>
</reference>
<evidence type="ECO:0000313" key="3">
    <source>
        <dbReference type="Proteomes" id="UP000244037"/>
    </source>
</evidence>
<dbReference type="InterPro" id="IPR009061">
    <property type="entry name" value="DNA-bd_dom_put_sf"/>
</dbReference>
<feature type="domain" description="HTH merR-type" evidence="1">
    <location>
        <begin position="134"/>
        <end position="169"/>
    </location>
</feature>